<dbReference type="AlphaFoldDB" id="A0A6C0EXN0"/>
<name>A0A6C0EXN0_9ZZZZ</name>
<evidence type="ECO:0000313" key="1">
    <source>
        <dbReference type="EMBL" id="QHT33049.1"/>
    </source>
</evidence>
<organism evidence="1">
    <name type="scientific">viral metagenome</name>
    <dbReference type="NCBI Taxonomy" id="1070528"/>
    <lineage>
        <taxon>unclassified sequences</taxon>
        <taxon>metagenomes</taxon>
        <taxon>organismal metagenomes</taxon>
    </lineage>
</organism>
<proteinExistence type="predicted"/>
<protein>
    <submittedName>
        <fullName evidence="1">Uncharacterized protein</fullName>
    </submittedName>
</protein>
<sequence>MLIVSWPSRQEAIKVKMRMFFTGKLIIEIIQILII</sequence>
<accession>A0A6C0EXN0</accession>
<reference evidence="1" key="1">
    <citation type="journal article" date="2020" name="Nature">
        <title>Giant virus diversity and host interactions through global metagenomics.</title>
        <authorList>
            <person name="Schulz F."/>
            <person name="Roux S."/>
            <person name="Paez-Espino D."/>
            <person name="Jungbluth S."/>
            <person name="Walsh D.A."/>
            <person name="Denef V.J."/>
            <person name="McMahon K.D."/>
            <person name="Konstantinidis K.T."/>
            <person name="Eloe-Fadrosh E.A."/>
            <person name="Kyrpides N.C."/>
            <person name="Woyke T."/>
        </authorList>
    </citation>
    <scope>NUCLEOTIDE SEQUENCE</scope>
    <source>
        <strain evidence="1">GVMAG-M-3300009161-34</strain>
    </source>
</reference>
<dbReference type="EMBL" id="MN738957">
    <property type="protein sequence ID" value="QHT33049.1"/>
    <property type="molecule type" value="Genomic_DNA"/>
</dbReference>